<evidence type="ECO:0000313" key="2">
    <source>
        <dbReference type="EMBL" id="SFF74093.1"/>
    </source>
</evidence>
<dbReference type="Pfam" id="PF13649">
    <property type="entry name" value="Methyltransf_25"/>
    <property type="match status" value="1"/>
</dbReference>
<dbReference type="Gene3D" id="3.40.50.150">
    <property type="entry name" value="Vaccinia Virus protein VP39"/>
    <property type="match status" value="1"/>
</dbReference>
<dbReference type="SUPFAM" id="SSF53335">
    <property type="entry name" value="S-adenosyl-L-methionine-dependent methyltransferases"/>
    <property type="match status" value="1"/>
</dbReference>
<sequence length="244" mass="27905">MNQQTSVKDIFGKAISAYYYEKDTTDIQVHSPDFDDDVIPVPYLFRNYAEMPPLEQKALQLAKGKVLDVGCGAGSHSLYLQQEKNLQVTSIDTSKGAIEISRLRGIKDARNIDFFDLKNEKFDTILMLMNGSGIIGKLNQLDKFFKKTRELLNPNGKVLLDSSDLSYLFDRDEDGGIWVDSEAAYYGELEFKVSYKGENSAYFNWLYIDFQTLKFAAETNNFSCKRIKEGKHYDYLAELQALKQ</sequence>
<dbReference type="InterPro" id="IPR041698">
    <property type="entry name" value="Methyltransf_25"/>
</dbReference>
<feature type="domain" description="Methyltransferase" evidence="1">
    <location>
        <begin position="66"/>
        <end position="156"/>
    </location>
</feature>
<protein>
    <submittedName>
        <fullName evidence="2">Methyltransferase domain-containing protein</fullName>
    </submittedName>
</protein>
<dbReference type="GO" id="GO:0008168">
    <property type="term" value="F:methyltransferase activity"/>
    <property type="evidence" value="ECO:0007669"/>
    <property type="project" value="UniProtKB-KW"/>
</dbReference>
<evidence type="ECO:0000259" key="1">
    <source>
        <dbReference type="Pfam" id="PF13649"/>
    </source>
</evidence>
<dbReference type="EMBL" id="FOOH01000007">
    <property type="protein sequence ID" value="SFF74093.1"/>
    <property type="molecule type" value="Genomic_DNA"/>
</dbReference>
<gene>
    <name evidence="2" type="ORF">SAMN04488033_10748</name>
</gene>
<dbReference type="CDD" id="cd02440">
    <property type="entry name" value="AdoMet_MTases"/>
    <property type="match status" value="1"/>
</dbReference>
<keyword evidence="2" id="KW-0808">Transferase</keyword>
<dbReference type="RefSeq" id="WP_093303957.1">
    <property type="nucleotide sequence ID" value="NZ_FOOH01000007.1"/>
</dbReference>
<keyword evidence="2" id="KW-0489">Methyltransferase</keyword>
<organism evidence="2 3">
    <name type="scientific">Salegentibacter agarivorans</name>
    <dbReference type="NCBI Taxonomy" id="345907"/>
    <lineage>
        <taxon>Bacteria</taxon>
        <taxon>Pseudomonadati</taxon>
        <taxon>Bacteroidota</taxon>
        <taxon>Flavobacteriia</taxon>
        <taxon>Flavobacteriales</taxon>
        <taxon>Flavobacteriaceae</taxon>
        <taxon>Salegentibacter</taxon>
    </lineage>
</organism>
<proteinExistence type="predicted"/>
<accession>A0A1I2L5C8</accession>
<dbReference type="GO" id="GO:0032259">
    <property type="term" value="P:methylation"/>
    <property type="evidence" value="ECO:0007669"/>
    <property type="project" value="UniProtKB-KW"/>
</dbReference>
<dbReference type="AlphaFoldDB" id="A0A1I2L5C8"/>
<reference evidence="3" key="1">
    <citation type="submission" date="2016-10" db="EMBL/GenBank/DDBJ databases">
        <authorList>
            <person name="Varghese N."/>
            <person name="Submissions S."/>
        </authorList>
    </citation>
    <scope>NUCLEOTIDE SEQUENCE [LARGE SCALE GENOMIC DNA]</scope>
    <source>
        <strain evidence="3">DSM 23515</strain>
    </source>
</reference>
<evidence type="ECO:0000313" key="3">
    <source>
        <dbReference type="Proteomes" id="UP000199116"/>
    </source>
</evidence>
<keyword evidence="3" id="KW-1185">Reference proteome</keyword>
<dbReference type="Proteomes" id="UP000199116">
    <property type="component" value="Unassembled WGS sequence"/>
</dbReference>
<dbReference type="InterPro" id="IPR029063">
    <property type="entry name" value="SAM-dependent_MTases_sf"/>
</dbReference>
<name>A0A1I2L5C8_9FLAO</name>